<evidence type="ECO:0000313" key="2">
    <source>
        <dbReference type="Proteomes" id="UP001154282"/>
    </source>
</evidence>
<accession>A0AAV0Q403</accession>
<gene>
    <name evidence="1" type="ORF">LITE_LOCUS41053</name>
</gene>
<comment type="caution">
    <text evidence="1">The sequence shown here is derived from an EMBL/GenBank/DDBJ whole genome shotgun (WGS) entry which is preliminary data.</text>
</comment>
<dbReference type="AlphaFoldDB" id="A0AAV0Q403"/>
<protein>
    <submittedName>
        <fullName evidence="1">Uncharacterized protein</fullName>
    </submittedName>
</protein>
<sequence>MKAIREAEEVETELGIVCREVRKRLESIGGIMRHVCRDPNAAAHIMAHSKTRWDEAEVWFDRPPIFLVDQLSLDNVTTSIDQ</sequence>
<keyword evidence="2" id="KW-1185">Reference proteome</keyword>
<dbReference type="EMBL" id="CAMGYJ010000009">
    <property type="protein sequence ID" value="CAI0493327.1"/>
    <property type="molecule type" value="Genomic_DNA"/>
</dbReference>
<organism evidence="1 2">
    <name type="scientific">Linum tenue</name>
    <dbReference type="NCBI Taxonomy" id="586396"/>
    <lineage>
        <taxon>Eukaryota</taxon>
        <taxon>Viridiplantae</taxon>
        <taxon>Streptophyta</taxon>
        <taxon>Embryophyta</taxon>
        <taxon>Tracheophyta</taxon>
        <taxon>Spermatophyta</taxon>
        <taxon>Magnoliopsida</taxon>
        <taxon>eudicotyledons</taxon>
        <taxon>Gunneridae</taxon>
        <taxon>Pentapetalae</taxon>
        <taxon>rosids</taxon>
        <taxon>fabids</taxon>
        <taxon>Malpighiales</taxon>
        <taxon>Linaceae</taxon>
        <taxon>Linum</taxon>
    </lineage>
</organism>
<evidence type="ECO:0000313" key="1">
    <source>
        <dbReference type="EMBL" id="CAI0493327.1"/>
    </source>
</evidence>
<reference evidence="1" key="1">
    <citation type="submission" date="2022-08" db="EMBL/GenBank/DDBJ databases">
        <authorList>
            <person name="Gutierrez-Valencia J."/>
        </authorList>
    </citation>
    <scope>NUCLEOTIDE SEQUENCE</scope>
</reference>
<name>A0AAV0Q403_9ROSI</name>
<proteinExistence type="predicted"/>
<dbReference type="Proteomes" id="UP001154282">
    <property type="component" value="Unassembled WGS sequence"/>
</dbReference>